<name>A0A815XMA5_ADIRI</name>
<dbReference type="EMBL" id="CAJNOJ010002444">
    <property type="protein sequence ID" value="CAF1559776.1"/>
    <property type="molecule type" value="Genomic_DNA"/>
</dbReference>
<organism evidence="1 2">
    <name type="scientific">Adineta ricciae</name>
    <name type="common">Rotifer</name>
    <dbReference type="NCBI Taxonomy" id="249248"/>
    <lineage>
        <taxon>Eukaryota</taxon>
        <taxon>Metazoa</taxon>
        <taxon>Spiralia</taxon>
        <taxon>Gnathifera</taxon>
        <taxon>Rotifera</taxon>
        <taxon>Eurotatoria</taxon>
        <taxon>Bdelloidea</taxon>
        <taxon>Adinetida</taxon>
        <taxon>Adinetidae</taxon>
        <taxon>Adineta</taxon>
    </lineage>
</organism>
<dbReference type="Proteomes" id="UP000663852">
    <property type="component" value="Unassembled WGS sequence"/>
</dbReference>
<protein>
    <submittedName>
        <fullName evidence="1">Uncharacterized protein</fullName>
    </submittedName>
</protein>
<proteinExistence type="predicted"/>
<comment type="caution">
    <text evidence="1">The sequence shown here is derived from an EMBL/GenBank/DDBJ whole genome shotgun (WGS) entry which is preliminary data.</text>
</comment>
<reference evidence="1" key="1">
    <citation type="submission" date="2021-02" db="EMBL/GenBank/DDBJ databases">
        <authorList>
            <person name="Nowell W R."/>
        </authorList>
    </citation>
    <scope>NUCLEOTIDE SEQUENCE</scope>
</reference>
<feature type="non-terminal residue" evidence="1">
    <location>
        <position position="1"/>
    </location>
</feature>
<evidence type="ECO:0000313" key="2">
    <source>
        <dbReference type="Proteomes" id="UP000663852"/>
    </source>
</evidence>
<dbReference type="AlphaFoldDB" id="A0A815XMA5"/>
<evidence type="ECO:0000313" key="1">
    <source>
        <dbReference type="EMBL" id="CAF1559776.1"/>
    </source>
</evidence>
<sequence>ETPIRLARANMAASRLSPNTNYLPTDVTLAELFKYEQSLARETAKNTRTYSSISTSAES</sequence>
<gene>
    <name evidence="1" type="ORF">EDS130_LOCUS46511</name>
</gene>
<accession>A0A815XMA5</accession>